<reference evidence="3 4" key="1">
    <citation type="submission" date="2022-07" db="EMBL/GenBank/DDBJ databases">
        <title>Genome-wide signatures of adaptation to extreme environments.</title>
        <authorList>
            <person name="Cho C.H."/>
            <person name="Yoon H.S."/>
        </authorList>
    </citation>
    <scope>NUCLEOTIDE SEQUENCE [LARGE SCALE GENOMIC DNA]</scope>
    <source>
        <strain evidence="3 4">DBV 063 E5</strain>
    </source>
</reference>
<organism evidence="3 4">
    <name type="scientific">Cyanidium caldarium</name>
    <name type="common">Red alga</name>
    <dbReference type="NCBI Taxonomy" id="2771"/>
    <lineage>
        <taxon>Eukaryota</taxon>
        <taxon>Rhodophyta</taxon>
        <taxon>Bangiophyceae</taxon>
        <taxon>Cyanidiales</taxon>
        <taxon>Cyanidiaceae</taxon>
        <taxon>Cyanidium</taxon>
    </lineage>
</organism>
<evidence type="ECO:0000259" key="2">
    <source>
        <dbReference type="Pfam" id="PF10615"/>
    </source>
</evidence>
<evidence type="ECO:0000313" key="3">
    <source>
        <dbReference type="EMBL" id="KAK4534161.1"/>
    </source>
</evidence>
<dbReference type="InterPro" id="IPR019595">
    <property type="entry name" value="DUF2470"/>
</dbReference>
<sequence>MPRRSCLFVSTATGWANRTREAERGRWADGAWRYGGVRARPVTWGARHASRVTSLRMLREVPAPGGSDAGVSSSSSSSSSSSTSWRDTAVDGGFSSEPAWLSDLFSHGSAHEMIEESPQICRFMNEHHSDHLLMYLRRFGPPERYDNLPELERIEMTQVDRDGFEVDLVLCSDADNNCVCLHERLEWQEGRKCESGEQCIHLLSDLSRQCGLDGDI</sequence>
<feature type="region of interest" description="Disordered" evidence="1">
    <location>
        <begin position="61"/>
        <end position="89"/>
    </location>
</feature>
<accession>A0AAV9IPZ1</accession>
<protein>
    <recommendedName>
        <fullName evidence="2">DUF2470 domain-containing protein</fullName>
    </recommendedName>
</protein>
<keyword evidence="4" id="KW-1185">Reference proteome</keyword>
<gene>
    <name evidence="3" type="ORF">CDCA_CDCA01G0186</name>
</gene>
<dbReference type="Proteomes" id="UP001301350">
    <property type="component" value="Unassembled WGS sequence"/>
</dbReference>
<comment type="caution">
    <text evidence="3">The sequence shown here is derived from an EMBL/GenBank/DDBJ whole genome shotgun (WGS) entry which is preliminary data.</text>
</comment>
<feature type="domain" description="DUF2470" evidence="2">
    <location>
        <begin position="118"/>
        <end position="168"/>
    </location>
</feature>
<dbReference type="EMBL" id="JANCYW010000001">
    <property type="protein sequence ID" value="KAK4534161.1"/>
    <property type="molecule type" value="Genomic_DNA"/>
</dbReference>
<dbReference type="Gene3D" id="3.20.180.10">
    <property type="entry name" value="PNP-oxidase-like"/>
    <property type="match status" value="1"/>
</dbReference>
<evidence type="ECO:0000256" key="1">
    <source>
        <dbReference type="SAM" id="MobiDB-lite"/>
    </source>
</evidence>
<proteinExistence type="predicted"/>
<dbReference type="AlphaFoldDB" id="A0AAV9IPZ1"/>
<evidence type="ECO:0000313" key="4">
    <source>
        <dbReference type="Proteomes" id="UP001301350"/>
    </source>
</evidence>
<name>A0AAV9IPZ1_CYACA</name>
<dbReference type="InterPro" id="IPR037119">
    <property type="entry name" value="Haem_oxidase_HugZ-like_sf"/>
</dbReference>
<feature type="compositionally biased region" description="Low complexity" evidence="1">
    <location>
        <begin position="72"/>
        <end position="84"/>
    </location>
</feature>
<dbReference type="Pfam" id="PF10615">
    <property type="entry name" value="DUF2470"/>
    <property type="match status" value="1"/>
</dbReference>